<reference evidence="1 2" key="1">
    <citation type="journal article" date="2015" name="Genome Announc.">
        <title>Genome Assemblies of Three Soil-Associated Devosia species: D. insulae, D. limi, and D. soli.</title>
        <authorList>
            <person name="Hassan Y.I."/>
            <person name="Lepp D."/>
            <person name="Zhou T."/>
        </authorList>
    </citation>
    <scope>NUCLEOTIDE SEQUENCE [LARGE SCALE GENOMIC DNA]</scope>
    <source>
        <strain evidence="1 2">DS-56</strain>
    </source>
</reference>
<dbReference type="InterPro" id="IPR043733">
    <property type="entry name" value="DUF5677"/>
</dbReference>
<proteinExistence type="predicted"/>
<evidence type="ECO:0000313" key="2">
    <source>
        <dbReference type="Proteomes" id="UP000095463"/>
    </source>
</evidence>
<dbReference type="EMBL" id="LAJE02000044">
    <property type="protein sequence ID" value="OEO32903.1"/>
    <property type="molecule type" value="Genomic_DNA"/>
</dbReference>
<dbReference type="AlphaFoldDB" id="A0A1E5XWD6"/>
<dbReference type="OrthoDB" id="8479115at2"/>
<sequence length="275" mass="30807">MSNLDQLKRLVEALAVKLEPLKKHEWTGPTEDEFFGLIQRAAIVRQLEALQAQLALSAAGQGAFGVSLLRPSYEEMIWIEYLLTVKSDASRVLRLLAAGGAAKSVTAQADYLGPNTSLRIGWLPEQVAFHAANGEAVAKELMAFKTKLGWDKSPPTFKWVSKAAGREKEYNFLYHGTSSFVHFSTHELMRRIWGSKGKVTIGSGTFAGYWEEFACYWAARTFINLLVATEVWVQDGSQDEEPTELLDIAEKLYPVPIVTREELFSWPDDDGPKRH</sequence>
<name>A0A1E5XWD6_9HYPH</name>
<dbReference type="Proteomes" id="UP000095463">
    <property type="component" value="Unassembled WGS sequence"/>
</dbReference>
<gene>
    <name evidence="1" type="ORF">VW23_008790</name>
</gene>
<keyword evidence="2" id="KW-1185">Reference proteome</keyword>
<accession>A0A1E5XWD6</accession>
<organism evidence="1 2">
    <name type="scientific">Devosia insulae DS-56</name>
    <dbReference type="NCBI Taxonomy" id="1116389"/>
    <lineage>
        <taxon>Bacteria</taxon>
        <taxon>Pseudomonadati</taxon>
        <taxon>Pseudomonadota</taxon>
        <taxon>Alphaproteobacteria</taxon>
        <taxon>Hyphomicrobiales</taxon>
        <taxon>Devosiaceae</taxon>
        <taxon>Devosia</taxon>
    </lineage>
</organism>
<dbReference type="Pfam" id="PF18928">
    <property type="entry name" value="DUF5677"/>
    <property type="match status" value="1"/>
</dbReference>
<protein>
    <submittedName>
        <fullName evidence="1">Uncharacterized protein</fullName>
    </submittedName>
</protein>
<evidence type="ECO:0000313" key="1">
    <source>
        <dbReference type="EMBL" id="OEO32903.1"/>
    </source>
</evidence>
<comment type="caution">
    <text evidence="1">The sequence shown here is derived from an EMBL/GenBank/DDBJ whole genome shotgun (WGS) entry which is preliminary data.</text>
</comment>
<dbReference type="RefSeq" id="WP_069907869.1">
    <property type="nucleotide sequence ID" value="NZ_LAJE02000044.1"/>
</dbReference>